<proteinExistence type="inferred from homology"/>
<evidence type="ECO:0000256" key="1">
    <source>
        <dbReference type="ARBA" id="ARBA00006739"/>
    </source>
</evidence>
<protein>
    <submittedName>
        <fullName evidence="5">Glycosyltransferase family 2 protein</fullName>
    </submittedName>
</protein>
<dbReference type="SUPFAM" id="SSF53448">
    <property type="entry name" value="Nucleotide-diphospho-sugar transferases"/>
    <property type="match status" value="1"/>
</dbReference>
<evidence type="ECO:0000313" key="6">
    <source>
        <dbReference type="Proteomes" id="UP001597418"/>
    </source>
</evidence>
<dbReference type="PANTHER" id="PTHR43685:SF5">
    <property type="entry name" value="GLYCOSYLTRANSFERASE EPSE-RELATED"/>
    <property type="match status" value="1"/>
</dbReference>
<dbReference type="InterPro" id="IPR001173">
    <property type="entry name" value="Glyco_trans_2-like"/>
</dbReference>
<dbReference type="Proteomes" id="UP001597418">
    <property type="component" value="Unassembled WGS sequence"/>
</dbReference>
<dbReference type="EMBL" id="JBHUMB010000006">
    <property type="protein sequence ID" value="MFD2743009.1"/>
    <property type="molecule type" value="Genomic_DNA"/>
</dbReference>
<evidence type="ECO:0000256" key="3">
    <source>
        <dbReference type="ARBA" id="ARBA00022679"/>
    </source>
</evidence>
<sequence>MELQKPKVSIISGYYNREDYVQESIQSLLDQTFTDFEIIIFDDCSTDSTRQKLRRLAATDSRIVLILHEQNQGFVNGIIDAVAIAKGDYIAIHGSGDFSLPERIEKQVEVLDQSGSIGLVGCYVENIELNMGFERVTLWKHDVTGKCIDLLNKQNLFTHGEVMFKRALYNQAGGYRSFFKFTQDYDLWTRMAIHSEFFTIPEVLYRRYLRRDGASVVPEKRLLQSLLAVIVRQNIRFIKKGKPDLVDEYGNQAIDYITEIPKKSAELLTNRTLEVLIEKGKKSVLARRVIFLFSKQRDYLFLGVLLRTLVLLPQSFIERLAKNSVFKYILSVTIYKLP</sequence>
<keyword evidence="2" id="KW-0328">Glycosyltransferase</keyword>
<keyword evidence="6" id="KW-1185">Reference proteome</keyword>
<organism evidence="5 6">
    <name type="scientific">Sphingobacterium populi</name>
    <dbReference type="NCBI Taxonomy" id="1812824"/>
    <lineage>
        <taxon>Bacteria</taxon>
        <taxon>Pseudomonadati</taxon>
        <taxon>Bacteroidota</taxon>
        <taxon>Sphingobacteriia</taxon>
        <taxon>Sphingobacteriales</taxon>
        <taxon>Sphingobacteriaceae</taxon>
        <taxon>Sphingobacterium</taxon>
    </lineage>
</organism>
<comment type="similarity">
    <text evidence="1">Belongs to the glycosyltransferase 2 family.</text>
</comment>
<dbReference type="Pfam" id="PF00535">
    <property type="entry name" value="Glycos_transf_2"/>
    <property type="match status" value="1"/>
</dbReference>
<evidence type="ECO:0000313" key="5">
    <source>
        <dbReference type="EMBL" id="MFD2743009.1"/>
    </source>
</evidence>
<keyword evidence="3" id="KW-0808">Transferase</keyword>
<dbReference type="InterPro" id="IPR050834">
    <property type="entry name" value="Glycosyltransf_2"/>
</dbReference>
<comment type="caution">
    <text evidence="5">The sequence shown here is derived from an EMBL/GenBank/DDBJ whole genome shotgun (WGS) entry which is preliminary data.</text>
</comment>
<gene>
    <name evidence="5" type="ORF">ACFSQ6_06325</name>
</gene>
<evidence type="ECO:0000259" key="4">
    <source>
        <dbReference type="Pfam" id="PF00535"/>
    </source>
</evidence>
<dbReference type="RefSeq" id="WP_066754448.1">
    <property type="nucleotide sequence ID" value="NZ_JBHUMB010000006.1"/>
</dbReference>
<dbReference type="PANTHER" id="PTHR43685">
    <property type="entry name" value="GLYCOSYLTRANSFERASE"/>
    <property type="match status" value="1"/>
</dbReference>
<evidence type="ECO:0000256" key="2">
    <source>
        <dbReference type="ARBA" id="ARBA00022676"/>
    </source>
</evidence>
<reference evidence="6" key="1">
    <citation type="journal article" date="2019" name="Int. J. Syst. Evol. Microbiol.">
        <title>The Global Catalogue of Microorganisms (GCM) 10K type strain sequencing project: providing services to taxonomists for standard genome sequencing and annotation.</title>
        <authorList>
            <consortium name="The Broad Institute Genomics Platform"/>
            <consortium name="The Broad Institute Genome Sequencing Center for Infectious Disease"/>
            <person name="Wu L."/>
            <person name="Ma J."/>
        </authorList>
    </citation>
    <scope>NUCLEOTIDE SEQUENCE [LARGE SCALE GENOMIC DNA]</scope>
    <source>
        <strain evidence="6">KCTC 42247</strain>
    </source>
</reference>
<dbReference type="Gene3D" id="3.90.550.10">
    <property type="entry name" value="Spore Coat Polysaccharide Biosynthesis Protein SpsA, Chain A"/>
    <property type="match status" value="1"/>
</dbReference>
<accession>A0ABW5UAZ2</accession>
<name>A0ABW5UAZ2_9SPHI</name>
<dbReference type="InterPro" id="IPR029044">
    <property type="entry name" value="Nucleotide-diphossugar_trans"/>
</dbReference>
<feature type="domain" description="Glycosyltransferase 2-like" evidence="4">
    <location>
        <begin position="9"/>
        <end position="138"/>
    </location>
</feature>